<dbReference type="Proteomes" id="UP000314223">
    <property type="component" value="Unassembled WGS sequence"/>
</dbReference>
<comment type="caution">
    <text evidence="2">The sequence shown here is derived from an EMBL/GenBank/DDBJ whole genome shotgun (WGS) entry which is preliminary data.</text>
</comment>
<evidence type="ECO:0000256" key="1">
    <source>
        <dbReference type="SAM" id="MobiDB-lite"/>
    </source>
</evidence>
<name>A0A5C4X4W6_9MICO</name>
<dbReference type="AlphaFoldDB" id="A0A5C4X4W6"/>
<gene>
    <name evidence="2" type="ORF">FHQ09_06715</name>
</gene>
<feature type="compositionally biased region" description="Polar residues" evidence="1">
    <location>
        <begin position="1"/>
        <end position="10"/>
    </location>
</feature>
<organism evidence="2 3">
    <name type="scientific">Brevibacterium sediminis</name>
    <dbReference type="NCBI Taxonomy" id="1857024"/>
    <lineage>
        <taxon>Bacteria</taxon>
        <taxon>Bacillati</taxon>
        <taxon>Actinomycetota</taxon>
        <taxon>Actinomycetes</taxon>
        <taxon>Micrococcales</taxon>
        <taxon>Brevibacteriaceae</taxon>
        <taxon>Brevibacterium</taxon>
    </lineage>
</organism>
<dbReference type="EMBL" id="VDMQ01000003">
    <property type="protein sequence ID" value="TNM55923.1"/>
    <property type="molecule type" value="Genomic_DNA"/>
</dbReference>
<dbReference type="RefSeq" id="WP_139468062.1">
    <property type="nucleotide sequence ID" value="NZ_VDMQ01000003.1"/>
</dbReference>
<sequence>MAGVTASANVSVGKPNLRVSGGILRAPLGSERPTDPDSPVDSAYESAGYVGEDGVSEASERSTEDIRAWGGIKVRTVQTEYGTTLTFTFIESRRALVLKSVFGESNVTIDPKGFIKVRRNETPLESAQWVVDMKDGDRGARRLDVGNGQITEVGDISYVDGEAISYEVTMSCDPDDNGDTLIEYVTDPDFQGGNDGSEGDDSGEA</sequence>
<feature type="region of interest" description="Disordered" evidence="1">
    <location>
        <begin position="1"/>
        <end position="46"/>
    </location>
</feature>
<evidence type="ECO:0000313" key="2">
    <source>
        <dbReference type="EMBL" id="TNM55923.1"/>
    </source>
</evidence>
<accession>A0A5C4X4W6</accession>
<protein>
    <submittedName>
        <fullName evidence="2">Phage tail protein</fullName>
    </submittedName>
</protein>
<reference evidence="2 3" key="1">
    <citation type="submission" date="2019-06" db="EMBL/GenBank/DDBJ databases">
        <authorList>
            <person name="Mardanova A.M."/>
            <person name="Pudova D.S."/>
            <person name="Shagimardanova E.I."/>
            <person name="Gogoleva N.E."/>
            <person name="Lutfullin M.T."/>
            <person name="Hadieva G.F."/>
            <person name="Sharipova M.R."/>
        </authorList>
    </citation>
    <scope>NUCLEOTIDE SEQUENCE [LARGE SCALE GENOMIC DNA]</scope>
    <source>
        <strain evidence="2 3">MG-1</strain>
    </source>
</reference>
<evidence type="ECO:0000313" key="3">
    <source>
        <dbReference type="Proteomes" id="UP000314223"/>
    </source>
</evidence>
<dbReference type="Pfam" id="PF25681">
    <property type="entry name" value="Phage_TTP_17"/>
    <property type="match status" value="1"/>
</dbReference>
<dbReference type="InterPro" id="IPR058154">
    <property type="entry name" value="Bxb1_TTP-like"/>
</dbReference>
<feature type="region of interest" description="Disordered" evidence="1">
    <location>
        <begin position="172"/>
        <end position="205"/>
    </location>
</feature>
<proteinExistence type="predicted"/>